<dbReference type="Pfam" id="PF13385">
    <property type="entry name" value="Laminin_G_3"/>
    <property type="match status" value="1"/>
</dbReference>
<dbReference type="EMBL" id="LAZR01051420">
    <property type="protein sequence ID" value="KKK85194.1"/>
    <property type="molecule type" value="Genomic_DNA"/>
</dbReference>
<gene>
    <name evidence="1" type="ORF">LCGC14_2775740</name>
</gene>
<organism evidence="1">
    <name type="scientific">marine sediment metagenome</name>
    <dbReference type="NCBI Taxonomy" id="412755"/>
    <lineage>
        <taxon>unclassified sequences</taxon>
        <taxon>metagenomes</taxon>
        <taxon>ecological metagenomes</taxon>
    </lineage>
</organism>
<sequence length="257" mass="27279">MALTFTKANLEYVDSTSTPITAPPFSVSIWGRFTTAHTSDGEYETLWSINNVGSPDDYFKCQRDHDAANLIFVITGAGGGADVAQSTTTITVDQWGNGICVAASATDRKVYWDNAGEGTATASRIPPGIDTWAIGAERDSTPDDYMQGQIAEIAVWDRAITAVERAGLAAGFSALFYPNGLVRYIPMFGNTTGPEQCWVSTDAMVHRNTPTLSANHPRIIYPSGPILVPVAAGAPPTANPHGPLGHPFHGPFAGPIN</sequence>
<dbReference type="Gene3D" id="2.60.120.200">
    <property type="match status" value="1"/>
</dbReference>
<accession>A0A0F9B3I7</accession>
<dbReference type="InterPro" id="IPR013320">
    <property type="entry name" value="ConA-like_dom_sf"/>
</dbReference>
<evidence type="ECO:0008006" key="2">
    <source>
        <dbReference type="Google" id="ProtNLM"/>
    </source>
</evidence>
<protein>
    <recommendedName>
        <fullName evidence="2">LamG-like jellyroll fold domain-containing protein</fullName>
    </recommendedName>
</protein>
<comment type="caution">
    <text evidence="1">The sequence shown here is derived from an EMBL/GenBank/DDBJ whole genome shotgun (WGS) entry which is preliminary data.</text>
</comment>
<dbReference type="SUPFAM" id="SSF49899">
    <property type="entry name" value="Concanavalin A-like lectins/glucanases"/>
    <property type="match status" value="1"/>
</dbReference>
<reference evidence="1" key="1">
    <citation type="journal article" date="2015" name="Nature">
        <title>Complex archaea that bridge the gap between prokaryotes and eukaryotes.</title>
        <authorList>
            <person name="Spang A."/>
            <person name="Saw J.H."/>
            <person name="Jorgensen S.L."/>
            <person name="Zaremba-Niedzwiedzka K."/>
            <person name="Martijn J."/>
            <person name="Lind A.E."/>
            <person name="van Eijk R."/>
            <person name="Schleper C."/>
            <person name="Guy L."/>
            <person name="Ettema T.J."/>
        </authorList>
    </citation>
    <scope>NUCLEOTIDE SEQUENCE</scope>
</reference>
<name>A0A0F9B3I7_9ZZZZ</name>
<dbReference type="AlphaFoldDB" id="A0A0F9B3I7"/>
<evidence type="ECO:0000313" key="1">
    <source>
        <dbReference type="EMBL" id="KKK85194.1"/>
    </source>
</evidence>
<proteinExistence type="predicted"/>